<dbReference type="AlphaFoldDB" id="A0A0F9AK33"/>
<organism evidence="1">
    <name type="scientific">marine sediment metagenome</name>
    <dbReference type="NCBI Taxonomy" id="412755"/>
    <lineage>
        <taxon>unclassified sequences</taxon>
        <taxon>metagenomes</taxon>
        <taxon>ecological metagenomes</taxon>
    </lineage>
</organism>
<protein>
    <submittedName>
        <fullName evidence="1">Uncharacterized protein</fullName>
    </submittedName>
</protein>
<evidence type="ECO:0000313" key="1">
    <source>
        <dbReference type="EMBL" id="KKK98665.1"/>
    </source>
</evidence>
<name>A0A0F9AK33_9ZZZZ</name>
<sequence length="127" mass="14417">MFGIDLDFAPGTPEDCKKIVARFPPKTILSAYKNALAECRSTDIVLWMEDQSPEIYGGTRAEYKQLLRKLYGVRALEFRMWDESAQKVMSMPTESEAMWFVLHVRGVDLPITCVLYAILYEAEAAAS</sequence>
<proteinExistence type="predicted"/>
<comment type="caution">
    <text evidence="1">The sequence shown here is derived from an EMBL/GenBank/DDBJ whole genome shotgun (WGS) entry which is preliminary data.</text>
</comment>
<dbReference type="EMBL" id="LAZR01045526">
    <property type="protein sequence ID" value="KKK98665.1"/>
    <property type="molecule type" value="Genomic_DNA"/>
</dbReference>
<accession>A0A0F9AK33</accession>
<reference evidence="1" key="1">
    <citation type="journal article" date="2015" name="Nature">
        <title>Complex archaea that bridge the gap between prokaryotes and eukaryotes.</title>
        <authorList>
            <person name="Spang A."/>
            <person name="Saw J.H."/>
            <person name="Jorgensen S.L."/>
            <person name="Zaremba-Niedzwiedzka K."/>
            <person name="Martijn J."/>
            <person name="Lind A.E."/>
            <person name="van Eijk R."/>
            <person name="Schleper C."/>
            <person name="Guy L."/>
            <person name="Ettema T.J."/>
        </authorList>
    </citation>
    <scope>NUCLEOTIDE SEQUENCE</scope>
</reference>
<gene>
    <name evidence="1" type="ORF">LCGC14_2640480</name>
</gene>